<gene>
    <name evidence="1" type="ORF">NQV15_06560</name>
</gene>
<proteinExistence type="predicted"/>
<protein>
    <submittedName>
        <fullName evidence="1">Uncharacterized protein</fullName>
    </submittedName>
</protein>
<evidence type="ECO:0000313" key="1">
    <source>
        <dbReference type="EMBL" id="UUP14967.1"/>
    </source>
</evidence>
<dbReference type="Proteomes" id="UP001316184">
    <property type="component" value="Chromosome"/>
</dbReference>
<sequence length="92" mass="10344">MARRRGQVPSTPLGAERPGRAVMAPRLTDYLDARELVLAPSARNTLAYDRWQVAYRHWRDGQLSAGRIIGMDGDRVLWGWDRAASIGNVRPT</sequence>
<accession>A0ABY5ME04</accession>
<dbReference type="EMBL" id="CP102173">
    <property type="protein sequence ID" value="UUP14967.1"/>
    <property type="molecule type" value="Genomic_DNA"/>
</dbReference>
<reference evidence="1 2" key="1">
    <citation type="submission" date="2022-08" db="EMBL/GenBank/DDBJ databases">
        <title>novel species in genus Aeromicrobium.</title>
        <authorList>
            <person name="Ye L."/>
        </authorList>
    </citation>
    <scope>NUCLEOTIDE SEQUENCE [LARGE SCALE GENOMIC DNA]</scope>
    <source>
        <strain evidence="2">zg-Y1379</strain>
    </source>
</reference>
<organism evidence="1 2">
    <name type="scientific">Aeromicrobium wangtongii</name>
    <dbReference type="NCBI Taxonomy" id="2969247"/>
    <lineage>
        <taxon>Bacteria</taxon>
        <taxon>Bacillati</taxon>
        <taxon>Actinomycetota</taxon>
        <taxon>Actinomycetes</taxon>
        <taxon>Propionibacteriales</taxon>
        <taxon>Nocardioidaceae</taxon>
        <taxon>Aeromicrobium</taxon>
    </lineage>
</organism>
<keyword evidence="2" id="KW-1185">Reference proteome</keyword>
<name>A0ABY5ME04_9ACTN</name>
<dbReference type="RefSeq" id="WP_232398979.1">
    <property type="nucleotide sequence ID" value="NZ_CP102173.1"/>
</dbReference>
<evidence type="ECO:0000313" key="2">
    <source>
        <dbReference type="Proteomes" id="UP001316184"/>
    </source>
</evidence>